<dbReference type="InterPro" id="IPR053143">
    <property type="entry name" value="Arylsulfate_ST"/>
</dbReference>
<keyword evidence="2" id="KW-1133">Transmembrane helix</keyword>
<reference evidence="3 4" key="1">
    <citation type="journal article" date="2015" name="Mol. Plant Microbe Interact.">
        <title>Genome, transcriptome, and functional analyses of Penicillium expansum provide new insights into secondary metabolism and pathogenicity.</title>
        <authorList>
            <person name="Ballester A.R."/>
            <person name="Marcet-Houben M."/>
            <person name="Levin E."/>
            <person name="Sela N."/>
            <person name="Selma-Lazaro C."/>
            <person name="Carmona L."/>
            <person name="Wisniewski M."/>
            <person name="Droby S."/>
            <person name="Gonzalez-Candelas L."/>
            <person name="Gabaldon T."/>
        </authorList>
    </citation>
    <scope>NUCLEOTIDE SEQUENCE [LARGE SCALE GENOMIC DNA]</scope>
    <source>
        <strain evidence="3 4">MD-8</strain>
    </source>
</reference>
<dbReference type="PANTHER" id="PTHR35340">
    <property type="entry name" value="PQQ ENZYME REPEAT PROTEIN-RELATED"/>
    <property type="match status" value="1"/>
</dbReference>
<feature type="region of interest" description="Disordered" evidence="1">
    <location>
        <begin position="585"/>
        <end position="618"/>
    </location>
</feature>
<feature type="transmembrane region" description="Helical" evidence="2">
    <location>
        <begin position="27"/>
        <end position="47"/>
    </location>
</feature>
<dbReference type="AlphaFoldDB" id="A0A0A2JT45"/>
<feature type="transmembrane region" description="Helical" evidence="2">
    <location>
        <begin position="681"/>
        <end position="701"/>
    </location>
</feature>
<keyword evidence="4" id="KW-1185">Reference proteome</keyword>
<comment type="caution">
    <text evidence="3">The sequence shown here is derived from an EMBL/GenBank/DDBJ whole genome shotgun (WGS) entry which is preliminary data.</text>
</comment>
<evidence type="ECO:0000256" key="2">
    <source>
        <dbReference type="SAM" id="Phobius"/>
    </source>
</evidence>
<proteinExistence type="predicted"/>
<feature type="transmembrane region" description="Helical" evidence="2">
    <location>
        <begin position="641"/>
        <end position="661"/>
    </location>
</feature>
<keyword evidence="2" id="KW-0472">Membrane</keyword>
<evidence type="ECO:0000313" key="3">
    <source>
        <dbReference type="EMBL" id="KGO58592.1"/>
    </source>
</evidence>
<accession>A0A0A2JT45</accession>
<dbReference type="VEuPathDB" id="FungiDB:PEXP_000270"/>
<dbReference type="Proteomes" id="UP000030143">
    <property type="component" value="Unassembled WGS sequence"/>
</dbReference>
<organism evidence="3 4">
    <name type="scientific">Penicillium expansum</name>
    <name type="common">Blue mold rot fungus</name>
    <dbReference type="NCBI Taxonomy" id="27334"/>
    <lineage>
        <taxon>Eukaryota</taxon>
        <taxon>Fungi</taxon>
        <taxon>Dikarya</taxon>
        <taxon>Ascomycota</taxon>
        <taxon>Pezizomycotina</taxon>
        <taxon>Eurotiomycetes</taxon>
        <taxon>Eurotiomycetidae</taxon>
        <taxon>Eurotiales</taxon>
        <taxon>Aspergillaceae</taxon>
        <taxon>Penicillium</taxon>
    </lineage>
</organism>
<evidence type="ECO:0000256" key="1">
    <source>
        <dbReference type="SAM" id="MobiDB-lite"/>
    </source>
</evidence>
<dbReference type="PANTHER" id="PTHR35340:SF5">
    <property type="entry name" value="ASST-DOMAIN-CONTAINING PROTEIN"/>
    <property type="match status" value="1"/>
</dbReference>
<keyword evidence="2" id="KW-0812">Transmembrane</keyword>
<protein>
    <recommendedName>
        <fullName evidence="5">ASST-domain-containing protein</fullName>
    </recommendedName>
</protein>
<gene>
    <name evidence="3" type="ORF">PEX2_065760</name>
</gene>
<dbReference type="GeneID" id="27679267"/>
<dbReference type="STRING" id="27334.A0A0A2JT45"/>
<sequence>MFLRTSSGVLRLSSWLRNDGLHIRFPLRWLALILAAIGGLGVFYVFAVPQLLRFRFRAGLSWYDLGVQGFGPDRNYISFDQESPIVETTPPNAECDSRYTFLAPRGDSIAHPGPMILNSAGELVWTKWNGGTTQDFKLQRYKGEDYLTYWQGDTADGYGRGSWYMKYVVSPIGIYDGDLHDFQITSNDTAILMIYDPIPMDLSSIGGPELGWMYDGMFQEINLETGELLFQWRVSDFYHPSDSYYPIGDAGQGRTSGYDHSHINSVDKDDQGRYLVSMRHLHTVACIDGTTGDVLWSLGGKRNDFTDASDGAATDFSWQHDARWQGLNRLSLFNNAAYNNDNLSAVSHGMIVDLDTEEQQAKLLQSFHHPHDIMAVSQGNIQVLDTGNVLVGWGHSAAFTEFSPNGDVVCDVHFGASAFFTFGRVVSYRVFKFNWVGNPLTIPDTAITPESVFVSWNGATEVAEWRVEAWDGEDLRNMTFTAVDQVPREGFETEIPLTSTVDSFFRLRAMTSNGESLGVTELLQRLPASSDEDSPHISPWALGAIVFVVLSCLICGVYFAIRRRIRQEFGSSGIYQLVSHKDENEGDESAISNPVEEKHYYDTSTSPTDDSNDDPKNEVSGAALAMTVPEELPRDINGWKWHLTSVYILASTFLYALDAIVMADLQPVIVSELGGIEKLPWLSVTFLLSATVTNLVWGYMYGHFTAKWFYILKISSFHSRIFLNLVTWNKTI</sequence>
<evidence type="ECO:0000313" key="4">
    <source>
        <dbReference type="Proteomes" id="UP000030143"/>
    </source>
</evidence>
<dbReference type="HOGENOM" id="CLU_018249_0_1_1"/>
<dbReference type="EMBL" id="JQFZ01000117">
    <property type="protein sequence ID" value="KGO58592.1"/>
    <property type="molecule type" value="Genomic_DNA"/>
</dbReference>
<name>A0A0A2JT45_PENEN</name>
<feature type="transmembrane region" description="Helical" evidence="2">
    <location>
        <begin position="540"/>
        <end position="561"/>
    </location>
</feature>
<dbReference type="RefSeq" id="XP_016600029.1">
    <property type="nucleotide sequence ID" value="XM_016743847.1"/>
</dbReference>
<evidence type="ECO:0008006" key="5">
    <source>
        <dbReference type="Google" id="ProtNLM"/>
    </source>
</evidence>
<dbReference type="InterPro" id="IPR039535">
    <property type="entry name" value="ASST-like"/>
</dbReference>
<dbReference type="Pfam" id="PF14269">
    <property type="entry name" value="Arylsulfotran_2"/>
    <property type="match status" value="1"/>
</dbReference>